<proteinExistence type="predicted"/>
<evidence type="ECO:0000256" key="1">
    <source>
        <dbReference type="SAM" id="Phobius"/>
    </source>
</evidence>
<organism evidence="2 3">
    <name type="scientific">Chromobacterium aquaticum</name>
    <dbReference type="NCBI Taxonomy" id="467180"/>
    <lineage>
        <taxon>Bacteria</taxon>
        <taxon>Pseudomonadati</taxon>
        <taxon>Pseudomonadota</taxon>
        <taxon>Betaproteobacteria</taxon>
        <taxon>Neisseriales</taxon>
        <taxon>Chromobacteriaceae</taxon>
        <taxon>Chromobacterium</taxon>
    </lineage>
</organism>
<keyword evidence="1" id="KW-0812">Transmembrane</keyword>
<feature type="transmembrane region" description="Helical" evidence="1">
    <location>
        <begin position="47"/>
        <end position="72"/>
    </location>
</feature>
<gene>
    <name evidence="2" type="ORF">ACFO0R_13705</name>
</gene>
<dbReference type="Pfam" id="PF04306">
    <property type="entry name" value="DUF456"/>
    <property type="match status" value="1"/>
</dbReference>
<reference evidence="3" key="1">
    <citation type="journal article" date="2019" name="Int. J. Syst. Evol. Microbiol.">
        <title>The Global Catalogue of Microorganisms (GCM) 10K type strain sequencing project: providing services to taxonomists for standard genome sequencing and annotation.</title>
        <authorList>
            <consortium name="The Broad Institute Genomics Platform"/>
            <consortium name="The Broad Institute Genome Sequencing Center for Infectious Disease"/>
            <person name="Wu L."/>
            <person name="Ma J."/>
        </authorList>
    </citation>
    <scope>NUCLEOTIDE SEQUENCE [LARGE SCALE GENOMIC DNA]</scope>
    <source>
        <strain evidence="3">CGMCC 4.7608</strain>
    </source>
</reference>
<protein>
    <submittedName>
        <fullName evidence="2">DUF456 domain-containing protein</fullName>
    </submittedName>
</protein>
<dbReference type="PANTHER" id="PTHR39165:SF1">
    <property type="entry name" value="DUF456 DOMAIN-CONTAINING PROTEIN"/>
    <property type="match status" value="1"/>
</dbReference>
<evidence type="ECO:0000313" key="3">
    <source>
        <dbReference type="Proteomes" id="UP001595999"/>
    </source>
</evidence>
<keyword evidence="1" id="KW-1133">Transmembrane helix</keyword>
<dbReference type="RefSeq" id="WP_231463391.1">
    <property type="nucleotide sequence ID" value="NZ_JAJOHW010000100.1"/>
</dbReference>
<keyword evidence="3" id="KW-1185">Reference proteome</keyword>
<feature type="transmembrane region" description="Helical" evidence="1">
    <location>
        <begin position="12"/>
        <end position="41"/>
    </location>
</feature>
<dbReference type="Proteomes" id="UP001595999">
    <property type="component" value="Unassembled WGS sequence"/>
</dbReference>
<dbReference type="InterPro" id="IPR007403">
    <property type="entry name" value="DUF456"/>
</dbReference>
<feature type="transmembrane region" description="Helical" evidence="1">
    <location>
        <begin position="132"/>
        <end position="158"/>
    </location>
</feature>
<feature type="transmembrane region" description="Helical" evidence="1">
    <location>
        <begin position="84"/>
        <end position="112"/>
    </location>
</feature>
<dbReference type="EMBL" id="JBHSEK010000008">
    <property type="protein sequence ID" value="MFC4490673.1"/>
    <property type="molecule type" value="Genomic_DNA"/>
</dbReference>
<name>A0ABV8ZSJ7_9NEIS</name>
<comment type="caution">
    <text evidence="2">The sequence shown here is derived from an EMBL/GenBank/DDBJ whole genome shotgun (WGS) entry which is preliminary data.</text>
</comment>
<accession>A0ABV8ZSJ7</accession>
<dbReference type="PANTHER" id="PTHR39165">
    <property type="entry name" value="IG HYPOTHETICAL 17883"/>
    <property type="match status" value="1"/>
</dbReference>
<evidence type="ECO:0000313" key="2">
    <source>
        <dbReference type="EMBL" id="MFC4490673.1"/>
    </source>
</evidence>
<sequence length="159" mass="15909">MEIAGYSLAALLVIAGLAGTMLPIIPGLPLMFGGLLLAAWLDNFNHLGAISLIIMALLTALGLVIDFFAGLLGAKASGASSQALWGAFIGGIVGMFFGLAGVLLGPLLGAVIGEFIARKDAFQAGKVGIGTFIGFIVGAVAKVACAFAMLATAALALLF</sequence>
<keyword evidence="1" id="KW-0472">Membrane</keyword>